<evidence type="ECO:0000256" key="1">
    <source>
        <dbReference type="SAM" id="MobiDB-lite"/>
    </source>
</evidence>
<dbReference type="Proteomes" id="UP000603453">
    <property type="component" value="Unassembled WGS sequence"/>
</dbReference>
<comment type="caution">
    <text evidence="5">The sequence shown here is derived from an EMBL/GenBank/DDBJ whole genome shotgun (WGS) entry which is preliminary data.</text>
</comment>
<evidence type="ECO:0000313" key="5">
    <source>
        <dbReference type="EMBL" id="KAG2192691.1"/>
    </source>
</evidence>
<dbReference type="InterPro" id="IPR052811">
    <property type="entry name" value="Glucose_resp_signaling"/>
</dbReference>
<dbReference type="Gene3D" id="2.60.40.150">
    <property type="entry name" value="C2 domain"/>
    <property type="match status" value="1"/>
</dbReference>
<dbReference type="OrthoDB" id="2015333at2759"/>
<dbReference type="InterPro" id="IPR014770">
    <property type="entry name" value="Munc13_1"/>
</dbReference>
<evidence type="ECO:0000259" key="3">
    <source>
        <dbReference type="PROSITE" id="PS51258"/>
    </source>
</evidence>
<dbReference type="Gene3D" id="1.10.357.50">
    <property type="match status" value="1"/>
</dbReference>
<evidence type="ECO:0000259" key="4">
    <source>
        <dbReference type="PROSITE" id="PS51259"/>
    </source>
</evidence>
<keyword evidence="6" id="KW-1185">Reference proteome</keyword>
<dbReference type="SMART" id="SM00239">
    <property type="entry name" value="C2"/>
    <property type="match status" value="1"/>
</dbReference>
<sequence length="1243" mass="142294">MPNLIKSAKVSTIRRGATKISKRGSSRHVSSDVVYDFALRCAIRANLEQAEKKKPASGISPTSSLNSNSNSNNKKKEDRHSSLHHSFSSLTDIFSDGKQTDKLTREIVKGLMKRLEDVYKERDTSKPEYLDTRPTGTINDTVIMFLKSSEAHLKNDKEDPALWYADLQKFIARFAEMVIQTIQQDAPSAATPELLEKLSGFCTPHNNTQKRSIQAEKRSSSSSSSSTIIDSLEDFPMVLTIKKLFRVDDDEHPYENWQKTELKQLTELMKSMMLMNPNLSIATSSEVDVGNTNLLARQQSTDSYHSISSQNSNSSIEQTTSFAFIPSDPKNCFRFLMNMCLDHDTENIAAVPESERAKTSVLTQQSDELLRECWKTWRLSSPFRAILYLTLVKSKFDKHDLEIDDLDEAMRSIDRVSKENDVSSWAIVDRDNLVRALEGLNNSLLHELADGLSKYWKISPGWVQDIIDLLDKVYTNPAYLEAHPDPKADFALVEEIIKGAAVERWGKIEKKSRNPEDDDLFNLITMADNLSKELTVVAKQKFSEPIMDVLFIPSIVMARQMPYFALEMENWSYSPESKTCPVDIAFELYSKVLNLEKLYDEYGPENKISLFKVESWFLPHVKRWLIKTSASTMEWVDNAVTQDQFQRISDIILHSSSIIDLFSMFNQAVDFVSDLEWPNNIQHCLFETFLSKIIGEGIQHYCYTLEDLVKKDILYDLASSETSAETPSSSLMDKARFQIMGGRGLSKEEGVPEDLSPELCVKLNDIEAARKKLDRLYQMMNVDEIAQFMRENVTPQNTYKSVQNNYLYTIKVVRAENLQPLDKNGLSDPYVVFEIDGKPITKTRTMYETLNPRWDQEFDIWLSDERTVDVLAVVNDEDVITADEECGVVWFKLAPEYFNDFQTHELVLDLSPQGTLVLRVSMEGEKNDIQFWFGKAFRTLKRSENDMAGIIVGKMGCYIHQCLSREVIDKLLGRDEVGFFAAFSRATSKQVEPDLQDCENAIAPLIEFLESNLRILNDNLSETNMHTVVLTIWREILRTLDNVLLPPLSEQLAEIKPLDMYELHVVFKWLELLKILFNGGEDGDAIPLENLEDEIYHSLLATNAAYNMETDQLIEEYKLSHHKSRSVKLTGKQADRSKTIYHSKNTIRHGKRQSFIKKDDHRRSSINTPTSDSILRMLRMRQGRHVVDFLKQEFEKRNSPPEAILSALDHQPLPESPTSLTDKKKKNRLSRHSIPEQGITLTD</sequence>
<feature type="domain" description="MHD2" evidence="4">
    <location>
        <begin position="999"/>
        <end position="1117"/>
    </location>
</feature>
<dbReference type="InterPro" id="IPR014772">
    <property type="entry name" value="Munc13_dom-2"/>
</dbReference>
<dbReference type="PROSITE" id="PS51258">
    <property type="entry name" value="MHD1"/>
    <property type="match status" value="1"/>
</dbReference>
<proteinExistence type="predicted"/>
<accession>A0A8H7QJJ9</accession>
<dbReference type="Pfam" id="PF00168">
    <property type="entry name" value="C2"/>
    <property type="match status" value="1"/>
</dbReference>
<feature type="region of interest" description="Disordered" evidence="1">
    <location>
        <begin position="201"/>
        <end position="227"/>
    </location>
</feature>
<dbReference type="Pfam" id="PF06292">
    <property type="entry name" value="MUN"/>
    <property type="match status" value="1"/>
</dbReference>
<dbReference type="AlphaFoldDB" id="A0A8H7QJJ9"/>
<dbReference type="EMBL" id="JAEPRD010000275">
    <property type="protein sequence ID" value="KAG2192691.1"/>
    <property type="molecule type" value="Genomic_DNA"/>
</dbReference>
<feature type="domain" description="C2" evidence="2">
    <location>
        <begin position="789"/>
        <end position="908"/>
    </location>
</feature>
<reference evidence="5" key="1">
    <citation type="submission" date="2020-12" db="EMBL/GenBank/DDBJ databases">
        <title>Metabolic potential, ecology and presence of endohyphal bacteria is reflected in genomic diversity of Mucoromycotina.</title>
        <authorList>
            <person name="Muszewska A."/>
            <person name="Okrasinska A."/>
            <person name="Steczkiewicz K."/>
            <person name="Drgas O."/>
            <person name="Orlowska M."/>
            <person name="Perlinska-Lenart U."/>
            <person name="Aleksandrzak-Piekarczyk T."/>
            <person name="Szatraj K."/>
            <person name="Zielenkiewicz U."/>
            <person name="Pilsyk S."/>
            <person name="Malc E."/>
            <person name="Mieczkowski P."/>
            <person name="Kruszewska J.S."/>
            <person name="Biernat P."/>
            <person name="Pawlowska J."/>
        </authorList>
    </citation>
    <scope>NUCLEOTIDE SEQUENCE</scope>
    <source>
        <strain evidence="5">WA0000017839</strain>
    </source>
</reference>
<organism evidence="5 6">
    <name type="scientific">Mucor saturninus</name>
    <dbReference type="NCBI Taxonomy" id="64648"/>
    <lineage>
        <taxon>Eukaryota</taxon>
        <taxon>Fungi</taxon>
        <taxon>Fungi incertae sedis</taxon>
        <taxon>Mucoromycota</taxon>
        <taxon>Mucoromycotina</taxon>
        <taxon>Mucoromycetes</taxon>
        <taxon>Mucorales</taxon>
        <taxon>Mucorineae</taxon>
        <taxon>Mucoraceae</taxon>
        <taxon>Mucor</taxon>
    </lineage>
</organism>
<evidence type="ECO:0000313" key="6">
    <source>
        <dbReference type="Proteomes" id="UP000603453"/>
    </source>
</evidence>
<dbReference type="InterPro" id="IPR035892">
    <property type="entry name" value="C2_domain_sf"/>
</dbReference>
<feature type="compositionally biased region" description="Low complexity" evidence="1">
    <location>
        <begin position="63"/>
        <end position="72"/>
    </location>
</feature>
<feature type="region of interest" description="Disordered" evidence="1">
    <location>
        <begin position="1207"/>
        <end position="1243"/>
    </location>
</feature>
<dbReference type="PANTHER" id="PTHR47263:SF1">
    <property type="entry name" value="C2 DOMAIN PROTEIN (AFU_ORTHOLOGUE AFUA_7G02350)"/>
    <property type="match status" value="1"/>
</dbReference>
<dbReference type="InterPro" id="IPR010439">
    <property type="entry name" value="MUN_dom"/>
</dbReference>
<dbReference type="Gene3D" id="1.20.58.1100">
    <property type="match status" value="1"/>
</dbReference>
<dbReference type="SUPFAM" id="SSF49562">
    <property type="entry name" value="C2 domain (Calcium/lipid-binding domain, CaLB)"/>
    <property type="match status" value="1"/>
</dbReference>
<dbReference type="PROSITE" id="PS50004">
    <property type="entry name" value="C2"/>
    <property type="match status" value="1"/>
</dbReference>
<feature type="domain" description="MHD1" evidence="3">
    <location>
        <begin position="586"/>
        <end position="705"/>
    </location>
</feature>
<feature type="region of interest" description="Disordered" evidence="1">
    <location>
        <begin position="50"/>
        <end position="84"/>
    </location>
</feature>
<gene>
    <name evidence="5" type="ORF">INT47_013193</name>
</gene>
<protein>
    <submittedName>
        <fullName evidence="5">Uncharacterized protein</fullName>
    </submittedName>
</protein>
<evidence type="ECO:0000259" key="2">
    <source>
        <dbReference type="PROSITE" id="PS50004"/>
    </source>
</evidence>
<dbReference type="InterPro" id="IPR000008">
    <property type="entry name" value="C2_dom"/>
</dbReference>
<dbReference type="PANTHER" id="PTHR47263">
    <property type="entry name" value="ADENYLATE CYCLASE ACTIVATION PROTEIN GIT1"/>
    <property type="match status" value="1"/>
</dbReference>
<dbReference type="PROSITE" id="PS51259">
    <property type="entry name" value="MHD2"/>
    <property type="match status" value="1"/>
</dbReference>
<name>A0A8H7QJJ9_9FUNG</name>